<gene>
    <name evidence="9" type="ORF">UFOPK2658_00014</name>
    <name evidence="10" type="ORF">UFOPK2880_00707</name>
    <name evidence="11" type="ORF">UFOPK3004_00486</name>
    <name evidence="12" type="ORF">UFOPK3304_01609</name>
    <name evidence="13" type="ORF">UFOPK3494_00034</name>
    <name evidence="14" type="ORF">UFOPK4134_00210</name>
</gene>
<dbReference type="EMBL" id="CAFAAL010000026">
    <property type="protein sequence ID" value="CAB4797946.1"/>
    <property type="molecule type" value="Genomic_DNA"/>
</dbReference>
<evidence type="ECO:0000259" key="8">
    <source>
        <dbReference type="Pfam" id="PF12804"/>
    </source>
</evidence>
<dbReference type="CDD" id="cd02503">
    <property type="entry name" value="MobA"/>
    <property type="match status" value="1"/>
</dbReference>
<dbReference type="Pfam" id="PF12804">
    <property type="entry name" value="NTP_transf_3"/>
    <property type="match status" value="1"/>
</dbReference>
<keyword evidence="5" id="KW-0460">Magnesium</keyword>
<dbReference type="PANTHER" id="PTHR19136:SF81">
    <property type="entry name" value="MOLYBDENUM COFACTOR GUANYLYLTRANSFERASE"/>
    <property type="match status" value="1"/>
</dbReference>
<evidence type="ECO:0000313" key="10">
    <source>
        <dbReference type="EMBL" id="CAB4769084.1"/>
    </source>
</evidence>
<dbReference type="Gene3D" id="3.90.550.10">
    <property type="entry name" value="Spore Coat Polysaccharide Biosynthesis Protein SpsA, Chain A"/>
    <property type="match status" value="1"/>
</dbReference>
<evidence type="ECO:0000256" key="4">
    <source>
        <dbReference type="ARBA" id="ARBA00022741"/>
    </source>
</evidence>
<evidence type="ECO:0000256" key="5">
    <source>
        <dbReference type="ARBA" id="ARBA00022842"/>
    </source>
</evidence>
<dbReference type="EMBL" id="CAFBPS010000006">
    <property type="protein sequence ID" value="CAB5019932.1"/>
    <property type="molecule type" value="Genomic_DNA"/>
</dbReference>
<dbReference type="GO" id="GO:0006777">
    <property type="term" value="P:Mo-molybdopterin cofactor biosynthetic process"/>
    <property type="evidence" value="ECO:0007669"/>
    <property type="project" value="UniProtKB-KW"/>
</dbReference>
<proteinExistence type="predicted"/>
<protein>
    <submittedName>
        <fullName evidence="9">Unannotated protein</fullName>
    </submittedName>
</protein>
<keyword evidence="1" id="KW-0963">Cytoplasm</keyword>
<dbReference type="GO" id="GO:0016779">
    <property type="term" value="F:nucleotidyltransferase activity"/>
    <property type="evidence" value="ECO:0007669"/>
    <property type="project" value="UniProtKB-ARBA"/>
</dbReference>
<evidence type="ECO:0000313" key="11">
    <source>
        <dbReference type="EMBL" id="CAB4797946.1"/>
    </source>
</evidence>
<accession>A0A6J6Q175</accession>
<dbReference type="SUPFAM" id="SSF53448">
    <property type="entry name" value="Nucleotide-diphospho-sugar transferases"/>
    <property type="match status" value="1"/>
</dbReference>
<keyword evidence="6" id="KW-0342">GTP-binding</keyword>
<dbReference type="EMBL" id="CAEZZP010000032">
    <property type="protein sequence ID" value="CAB4769084.1"/>
    <property type="molecule type" value="Genomic_DNA"/>
</dbReference>
<keyword evidence="3" id="KW-0479">Metal-binding</keyword>
<dbReference type="InterPro" id="IPR029044">
    <property type="entry name" value="Nucleotide-diphossugar_trans"/>
</dbReference>
<evidence type="ECO:0000256" key="6">
    <source>
        <dbReference type="ARBA" id="ARBA00023134"/>
    </source>
</evidence>
<evidence type="ECO:0000313" key="9">
    <source>
        <dbReference type="EMBL" id="CAB4704536.1"/>
    </source>
</evidence>
<evidence type="ECO:0000313" key="13">
    <source>
        <dbReference type="EMBL" id="CAB4887430.1"/>
    </source>
</evidence>
<evidence type="ECO:0000313" key="14">
    <source>
        <dbReference type="EMBL" id="CAB5019932.1"/>
    </source>
</evidence>
<dbReference type="PANTHER" id="PTHR19136">
    <property type="entry name" value="MOLYBDENUM COFACTOR GUANYLYLTRANSFERASE"/>
    <property type="match status" value="1"/>
</dbReference>
<organism evidence="9">
    <name type="scientific">freshwater metagenome</name>
    <dbReference type="NCBI Taxonomy" id="449393"/>
    <lineage>
        <taxon>unclassified sequences</taxon>
        <taxon>metagenomes</taxon>
        <taxon>ecological metagenomes</taxon>
    </lineage>
</organism>
<keyword evidence="4" id="KW-0547">Nucleotide-binding</keyword>
<dbReference type="InterPro" id="IPR025877">
    <property type="entry name" value="MobA-like_NTP_Trfase"/>
</dbReference>
<dbReference type="GO" id="GO:0046872">
    <property type="term" value="F:metal ion binding"/>
    <property type="evidence" value="ECO:0007669"/>
    <property type="project" value="UniProtKB-KW"/>
</dbReference>
<dbReference type="InterPro" id="IPR013482">
    <property type="entry name" value="Molybde_CF_guanTrfase"/>
</dbReference>
<feature type="domain" description="MobA-like NTP transferase" evidence="8">
    <location>
        <begin position="6"/>
        <end position="165"/>
    </location>
</feature>
<evidence type="ECO:0000256" key="7">
    <source>
        <dbReference type="ARBA" id="ARBA00023150"/>
    </source>
</evidence>
<dbReference type="GO" id="GO:0005525">
    <property type="term" value="F:GTP binding"/>
    <property type="evidence" value="ECO:0007669"/>
    <property type="project" value="UniProtKB-KW"/>
</dbReference>
<name>A0A6J6Q175_9ZZZZ</name>
<evidence type="ECO:0000256" key="3">
    <source>
        <dbReference type="ARBA" id="ARBA00022723"/>
    </source>
</evidence>
<reference evidence="9" key="1">
    <citation type="submission" date="2020-05" db="EMBL/GenBank/DDBJ databases">
        <authorList>
            <person name="Chiriac C."/>
            <person name="Salcher M."/>
            <person name="Ghai R."/>
            <person name="Kavagutti S V."/>
        </authorList>
    </citation>
    <scope>NUCLEOTIDE SEQUENCE</scope>
</reference>
<keyword evidence="7" id="KW-0501">Molybdenum cofactor biosynthesis</keyword>
<evidence type="ECO:0000256" key="1">
    <source>
        <dbReference type="ARBA" id="ARBA00022490"/>
    </source>
</evidence>
<dbReference type="EMBL" id="CAFBLJ010000117">
    <property type="protein sequence ID" value="CAB4880609.1"/>
    <property type="molecule type" value="Genomic_DNA"/>
</dbReference>
<dbReference type="AlphaFoldDB" id="A0A6J6Q175"/>
<sequence>MTQIRGYVLAGGKSSRMGTDKALLPVNQRFAIERQCELLQPFCDQGVFIAGSVSAELDQQRWPVVKDDVSHQGPLSGILSAIRHAQQGIAIIIAVDLLTLTHGDIVDLLDQVSLNETPTHDVYFAQSHSDQSDQGSQPLCAIWSVESCLPVLSHQFEAKQRSVVKAWLDLKRQPVVIHDSHLTNVNSPTDFEKFQQSKG</sequence>
<dbReference type="EMBL" id="CAFBMF010000001">
    <property type="protein sequence ID" value="CAB4887430.1"/>
    <property type="molecule type" value="Genomic_DNA"/>
</dbReference>
<keyword evidence="2" id="KW-0808">Transferase</keyword>
<evidence type="ECO:0000256" key="2">
    <source>
        <dbReference type="ARBA" id="ARBA00022679"/>
    </source>
</evidence>
<dbReference type="EMBL" id="CAEZYH010000001">
    <property type="protein sequence ID" value="CAB4704536.1"/>
    <property type="molecule type" value="Genomic_DNA"/>
</dbReference>
<evidence type="ECO:0000313" key="12">
    <source>
        <dbReference type="EMBL" id="CAB4880609.1"/>
    </source>
</evidence>